<proteinExistence type="predicted"/>
<dbReference type="Pfam" id="PF05147">
    <property type="entry name" value="LANC_like"/>
    <property type="match status" value="1"/>
</dbReference>
<dbReference type="RefSeq" id="WP_237853053.1">
    <property type="nucleotide sequence ID" value="NZ_JAKLWS010000006.1"/>
</dbReference>
<keyword evidence="2" id="KW-1185">Reference proteome</keyword>
<dbReference type="EMBL" id="JAKLWS010000006">
    <property type="protein sequence ID" value="MCG2588209.1"/>
    <property type="molecule type" value="Genomic_DNA"/>
</dbReference>
<gene>
    <name evidence="1" type="ORF">L6773_06500</name>
</gene>
<evidence type="ECO:0000313" key="2">
    <source>
        <dbReference type="Proteomes" id="UP001165366"/>
    </source>
</evidence>
<evidence type="ECO:0000313" key="1">
    <source>
        <dbReference type="EMBL" id="MCG2588209.1"/>
    </source>
</evidence>
<dbReference type="Gene3D" id="1.50.10.20">
    <property type="match status" value="2"/>
</dbReference>
<dbReference type="SUPFAM" id="SSF158745">
    <property type="entry name" value="LanC-like"/>
    <property type="match status" value="1"/>
</dbReference>
<sequence>MNNNGLLNGKMGISIYFFHLAKNTSDGKHQEIAETLIDDVYQEVSKGRTPPNFEDGLAGIAWGIEYLVQQGFVEAETDDVLSVVDDKIYRHLVSADELPSGILEGIMGYILYILSRLEGKDIHDESTDSFIFKRLLIELVNRLGDNIENRKFSTEEPFSFDITWDLPICLILLGKIRVLNIYNAKIDRIIDHLTPLVLSLYPRLLSNRLYLLYSIEALLKEISLVDWRKHADLLQENLQVAHILQNELKNKNLLFLNGVTGISLIARRMYQVAREEKFVFNQEELIRKITVSEYWQDLKNGDVQRKSWGLLFGHAGIGLELLELTKKEFIS</sequence>
<comment type="caution">
    <text evidence="1">The sequence shown here is derived from an EMBL/GenBank/DDBJ whole genome shotgun (WGS) entry which is preliminary data.</text>
</comment>
<accession>A0ABS9KBI5</accession>
<protein>
    <recommendedName>
        <fullName evidence="3">Lanthionine synthetase C-like protein</fullName>
    </recommendedName>
</protein>
<dbReference type="InterPro" id="IPR007822">
    <property type="entry name" value="LANC-like"/>
</dbReference>
<reference evidence="1" key="2">
    <citation type="submission" date="2024-05" db="EMBL/GenBank/DDBJ databases">
        <title>Rhodohalobacter halophilus gen. nov., sp. nov., a moderately halophilic member of the family Balneolaceae.</title>
        <authorList>
            <person name="Xia J."/>
        </authorList>
    </citation>
    <scope>NUCLEOTIDE SEQUENCE</scope>
    <source>
        <strain evidence="1">WB101</strain>
    </source>
</reference>
<name>A0ABS9KBI5_9BACT</name>
<reference evidence="1" key="1">
    <citation type="submission" date="2022-01" db="EMBL/GenBank/DDBJ databases">
        <authorList>
            <person name="Wang Y."/>
        </authorList>
    </citation>
    <scope>NUCLEOTIDE SEQUENCE</scope>
    <source>
        <strain evidence="1">WB101</strain>
    </source>
</reference>
<evidence type="ECO:0008006" key="3">
    <source>
        <dbReference type="Google" id="ProtNLM"/>
    </source>
</evidence>
<organism evidence="1 2">
    <name type="scientific">Rhodohalobacter sulfatireducens</name>
    <dbReference type="NCBI Taxonomy" id="2911366"/>
    <lineage>
        <taxon>Bacteria</taxon>
        <taxon>Pseudomonadati</taxon>
        <taxon>Balneolota</taxon>
        <taxon>Balneolia</taxon>
        <taxon>Balneolales</taxon>
        <taxon>Balneolaceae</taxon>
        <taxon>Rhodohalobacter</taxon>
    </lineage>
</organism>
<dbReference type="Proteomes" id="UP001165366">
    <property type="component" value="Unassembled WGS sequence"/>
</dbReference>